<comment type="caution">
    <text evidence="3">The sequence shown here is derived from an EMBL/GenBank/DDBJ whole genome shotgun (WGS) entry which is preliminary data.</text>
</comment>
<dbReference type="AlphaFoldDB" id="A0A4R1NAB8"/>
<feature type="transmembrane region" description="Helical" evidence="2">
    <location>
        <begin position="112"/>
        <end position="145"/>
    </location>
</feature>
<dbReference type="EMBL" id="SMGR01000003">
    <property type="protein sequence ID" value="TCL00326.1"/>
    <property type="molecule type" value="Genomic_DNA"/>
</dbReference>
<reference evidence="3 4" key="1">
    <citation type="submission" date="2019-03" db="EMBL/GenBank/DDBJ databases">
        <title>Genomic Encyclopedia of Archaeal and Bacterial Type Strains, Phase II (KMG-II): from individual species to whole genera.</title>
        <authorList>
            <person name="Goeker M."/>
        </authorList>
    </citation>
    <scope>NUCLEOTIDE SEQUENCE [LARGE SCALE GENOMIC DNA]</scope>
    <source>
        <strain evidence="3 4">DSM 26433</strain>
    </source>
</reference>
<name>A0A4R1NAB8_9RHOB</name>
<evidence type="ECO:0000256" key="1">
    <source>
        <dbReference type="SAM" id="MobiDB-lite"/>
    </source>
</evidence>
<protein>
    <submittedName>
        <fullName evidence="3">Uncharacterized protein</fullName>
    </submittedName>
</protein>
<keyword evidence="2" id="KW-0812">Transmembrane</keyword>
<feature type="region of interest" description="Disordered" evidence="1">
    <location>
        <begin position="1"/>
        <end position="44"/>
    </location>
</feature>
<dbReference type="Proteomes" id="UP000295673">
    <property type="component" value="Unassembled WGS sequence"/>
</dbReference>
<keyword evidence="4" id="KW-1185">Reference proteome</keyword>
<evidence type="ECO:0000313" key="4">
    <source>
        <dbReference type="Proteomes" id="UP000295673"/>
    </source>
</evidence>
<keyword evidence="2" id="KW-1133">Transmembrane helix</keyword>
<evidence type="ECO:0000313" key="3">
    <source>
        <dbReference type="EMBL" id="TCL00326.1"/>
    </source>
</evidence>
<gene>
    <name evidence="3" type="ORF">BXY66_2967</name>
</gene>
<organism evidence="3 4">
    <name type="scientific">Shimia isoporae</name>
    <dbReference type="NCBI Taxonomy" id="647720"/>
    <lineage>
        <taxon>Bacteria</taxon>
        <taxon>Pseudomonadati</taxon>
        <taxon>Pseudomonadota</taxon>
        <taxon>Alphaproteobacteria</taxon>
        <taxon>Rhodobacterales</taxon>
        <taxon>Roseobacteraceae</taxon>
    </lineage>
</organism>
<proteinExistence type="predicted"/>
<sequence>MTAQQGALFERDDMGQNWRLGDFDDTGPFMPEREDSAVSSKPRKEVHRLMIEAARRTVGAQANEPAEPKISRVEAAMQRNAPELAGAPAAELALIEAERDALMARRWPRPRLLSLIMVGTVALVMPAVAIRLLIWSLILFIVAAVAVGPERVRDALRGVGLWCMRYWQHELRLAQKFVSGR</sequence>
<keyword evidence="2" id="KW-0472">Membrane</keyword>
<evidence type="ECO:0000256" key="2">
    <source>
        <dbReference type="SAM" id="Phobius"/>
    </source>
</evidence>
<accession>A0A4R1NAB8</accession>